<protein>
    <recommendedName>
        <fullName evidence="3 7">6,7-dimethyl-8-ribityllumazine synthase</fullName>
        <shortName evidence="7">DMRL synthase</shortName>
        <ecNumber evidence="3 7">2.5.1.78</ecNumber>
    </recommendedName>
</protein>
<dbReference type="Proteomes" id="UP001174909">
    <property type="component" value="Unassembled WGS sequence"/>
</dbReference>
<gene>
    <name evidence="8" type="ORF">GBAR_LOCUS27926</name>
</gene>
<dbReference type="Pfam" id="PF00926">
    <property type="entry name" value="DHBP_synthase"/>
    <property type="match status" value="1"/>
</dbReference>
<dbReference type="GO" id="GO:0008686">
    <property type="term" value="F:3,4-dihydroxy-2-butanone-4-phosphate synthase activity"/>
    <property type="evidence" value="ECO:0007669"/>
    <property type="project" value="InterPro"/>
</dbReference>
<evidence type="ECO:0000256" key="7">
    <source>
        <dbReference type="RuleBase" id="RU003795"/>
    </source>
</evidence>
<dbReference type="InterPro" id="IPR034964">
    <property type="entry name" value="LS"/>
</dbReference>
<dbReference type="Gene3D" id="3.90.870.10">
    <property type="entry name" value="DHBP synthase"/>
    <property type="match status" value="1"/>
</dbReference>
<reference evidence="8" key="1">
    <citation type="submission" date="2023-03" db="EMBL/GenBank/DDBJ databases">
        <authorList>
            <person name="Steffen K."/>
            <person name="Cardenas P."/>
        </authorList>
    </citation>
    <scope>NUCLEOTIDE SEQUENCE</scope>
</reference>
<dbReference type="SUPFAM" id="SSF55821">
    <property type="entry name" value="YrdC/RibB"/>
    <property type="match status" value="1"/>
</dbReference>
<evidence type="ECO:0000256" key="2">
    <source>
        <dbReference type="ARBA" id="ARBA00007424"/>
    </source>
</evidence>
<evidence type="ECO:0000256" key="3">
    <source>
        <dbReference type="ARBA" id="ARBA00012664"/>
    </source>
</evidence>
<dbReference type="GO" id="GO:0009349">
    <property type="term" value="C:riboflavin synthase complex"/>
    <property type="evidence" value="ECO:0007669"/>
    <property type="project" value="UniProtKB-UniRule"/>
</dbReference>
<evidence type="ECO:0000256" key="6">
    <source>
        <dbReference type="ARBA" id="ARBA00048785"/>
    </source>
</evidence>
<dbReference type="EC" id="2.5.1.78" evidence="3 7"/>
<comment type="pathway">
    <text evidence="1 7">Cofactor biosynthesis; riboflavin biosynthesis; riboflavin from 2-hydroxy-3-oxobutyl phosphate and 5-amino-6-(D-ribitylamino)uracil: step 1/2.</text>
</comment>
<comment type="similarity">
    <text evidence="2 7">Belongs to the DMRL synthase family.</text>
</comment>
<evidence type="ECO:0000256" key="5">
    <source>
        <dbReference type="ARBA" id="ARBA00022679"/>
    </source>
</evidence>
<dbReference type="InterPro" id="IPR002180">
    <property type="entry name" value="LS/RS"/>
</dbReference>
<dbReference type="EMBL" id="CASHTH010003886">
    <property type="protein sequence ID" value="CAI8050909.1"/>
    <property type="molecule type" value="Genomic_DNA"/>
</dbReference>
<dbReference type="PANTHER" id="PTHR21058">
    <property type="entry name" value="6,7-DIMETHYL-8-RIBITYLLUMAZINE SYNTHASE DMRL SYNTHASE LUMAZINE SYNTHASE"/>
    <property type="match status" value="1"/>
</dbReference>
<comment type="caution">
    <text evidence="8">The sequence shown here is derived from an EMBL/GenBank/DDBJ whole genome shotgun (WGS) entry which is preliminary data.</text>
</comment>
<dbReference type="GO" id="GO:0000906">
    <property type="term" value="F:6,7-dimethyl-8-ribityllumazine synthase activity"/>
    <property type="evidence" value="ECO:0007669"/>
    <property type="project" value="UniProtKB-EC"/>
</dbReference>
<comment type="function">
    <text evidence="7">Catalyzes the formation of 6,7-dimethyl-8-ribityllumazine by condensation of 5-amino-6-(D-ribitylamino)uracil with 3,4-dihydroxy-2-butanone 4-phosphate. This is the penultimate step in the biosynthesis of riboflavin.</text>
</comment>
<name>A0AA35TMU3_GEOBA</name>
<dbReference type="Gene3D" id="3.40.50.960">
    <property type="entry name" value="Lumazine/riboflavin synthase"/>
    <property type="match status" value="1"/>
</dbReference>
<dbReference type="InterPro" id="IPR000422">
    <property type="entry name" value="DHBP_synthase_RibB"/>
</dbReference>
<evidence type="ECO:0000256" key="4">
    <source>
        <dbReference type="ARBA" id="ARBA00022619"/>
    </source>
</evidence>
<dbReference type="PANTHER" id="PTHR21058:SF0">
    <property type="entry name" value="6,7-DIMETHYL-8-RIBITYLLUMAZINE SYNTHASE"/>
    <property type="match status" value="1"/>
</dbReference>
<evidence type="ECO:0000256" key="1">
    <source>
        <dbReference type="ARBA" id="ARBA00004917"/>
    </source>
</evidence>
<evidence type="ECO:0000313" key="9">
    <source>
        <dbReference type="Proteomes" id="UP001174909"/>
    </source>
</evidence>
<keyword evidence="9" id="KW-1185">Reference proteome</keyword>
<organism evidence="8 9">
    <name type="scientific">Geodia barretti</name>
    <name type="common">Barrett's horny sponge</name>
    <dbReference type="NCBI Taxonomy" id="519541"/>
    <lineage>
        <taxon>Eukaryota</taxon>
        <taxon>Metazoa</taxon>
        <taxon>Porifera</taxon>
        <taxon>Demospongiae</taxon>
        <taxon>Heteroscleromorpha</taxon>
        <taxon>Tetractinellida</taxon>
        <taxon>Astrophorina</taxon>
        <taxon>Geodiidae</taxon>
        <taxon>Geodia</taxon>
    </lineage>
</organism>
<dbReference type="GO" id="GO:0009231">
    <property type="term" value="P:riboflavin biosynthetic process"/>
    <property type="evidence" value="ECO:0007669"/>
    <property type="project" value="UniProtKB-KW"/>
</dbReference>
<dbReference type="AlphaFoldDB" id="A0AA35TMU3"/>
<sequence length="157" mass="17140">MVPLLMAENGLLARRRGHTELSVYLSKIAGLRPVTAICEMLDAETYSALSVAKAERYARQNAIPFCERTGPCRVCKGTLIMNIAIVVSDFNEEITSRMLQVARERASLLGLGVVHVSHVPGAYDMPLVVDHLLRNPGIDAVATLGAIIRARQSTTRQ</sequence>
<comment type="catalytic activity">
    <reaction evidence="6 7">
        <text>(2S)-2-hydroxy-3-oxobutyl phosphate + 5-amino-6-(D-ribitylamino)uracil = 6,7-dimethyl-8-(1-D-ribityl)lumazine + phosphate + 2 H2O + H(+)</text>
        <dbReference type="Rhea" id="RHEA:26152"/>
        <dbReference type="ChEBI" id="CHEBI:15377"/>
        <dbReference type="ChEBI" id="CHEBI:15378"/>
        <dbReference type="ChEBI" id="CHEBI:15934"/>
        <dbReference type="ChEBI" id="CHEBI:43474"/>
        <dbReference type="ChEBI" id="CHEBI:58201"/>
        <dbReference type="ChEBI" id="CHEBI:58830"/>
        <dbReference type="EC" id="2.5.1.78"/>
    </reaction>
</comment>
<keyword evidence="4 7" id="KW-0686">Riboflavin biosynthesis</keyword>
<dbReference type="Pfam" id="PF00885">
    <property type="entry name" value="DMRL_synthase"/>
    <property type="match status" value="1"/>
</dbReference>
<dbReference type="InterPro" id="IPR036467">
    <property type="entry name" value="LS/RS_sf"/>
</dbReference>
<accession>A0AA35TMU3</accession>
<dbReference type="InterPro" id="IPR017945">
    <property type="entry name" value="DHBP_synth_RibB-like_a/b_dom"/>
</dbReference>
<dbReference type="SUPFAM" id="SSF52121">
    <property type="entry name" value="Lumazine synthase"/>
    <property type="match status" value="1"/>
</dbReference>
<evidence type="ECO:0000313" key="8">
    <source>
        <dbReference type="EMBL" id="CAI8050909.1"/>
    </source>
</evidence>
<keyword evidence="5 7" id="KW-0808">Transferase</keyword>
<proteinExistence type="inferred from homology"/>